<gene>
    <name evidence="11" type="ORF">EDS130_LOCUS42246</name>
    <name evidence="10" type="ORF">XAT740_LOCUS27371</name>
</gene>
<feature type="transmembrane region" description="Helical" evidence="7">
    <location>
        <begin position="1124"/>
        <end position="1148"/>
    </location>
</feature>
<dbReference type="SUPFAM" id="SSF101898">
    <property type="entry name" value="NHL repeat"/>
    <property type="match status" value="2"/>
</dbReference>
<dbReference type="EMBL" id="CAJNOJ010000604">
    <property type="protein sequence ID" value="CAF1494805.1"/>
    <property type="molecule type" value="Genomic_DNA"/>
</dbReference>
<dbReference type="Proteomes" id="UP000663828">
    <property type="component" value="Unassembled WGS sequence"/>
</dbReference>
<sequence length="1266" mass="146146">MGNLFILVLLLLISNKKLFPFSFNQPNLSSTATWNRNAITFTNQSIVEKWPSTIFISTNNTIYTINRDEKKILIWNENNLNFTSINLNNFSFLSSFYIEVSSLFVTLNGDIYFDEGDEENRTVQRWISEKDAFETVMNINSSCSHLFIDINDNLYCSMIENHQVVKTNLKNSLMTLIYVAGTGDKGSNSNQLAYPHGIFVDVNLDLYVADRGNRRIQLFSYEETNAITVAGKRSYKLTISLVFPTGITLDVNKYLFIVDSKNYRVIGEGPYGFRCLVGCYGSVSQTNQLNGPNAMSFDTFGNMFVVDSYNNRIQKFSIENSCDLPFNQPKLCSKSVWNRNGKTFADQLIVGLNPYSIFIDKQNSIYSINREKKHILLWNENHIIPSKIISIDVDNSSSLFVSSDCEIFIDNGMNNRVEKWIFNKNVSINVMSVFSSCFGLFIDRENYLYCSMSKHHQVVKRDFQDSVMGWNAVIGTGDKGSTLDKLDHPHGIFIDTELDIYVADCGNDRIQRFHSEKKFTITEVGNTLSAKHQYSLSCPTSIILDVQQFLFIVDSNNNRILRSGPTNILCVIGCNGITIKSTQLFVPTSLAFDSVGNMFVVDSRNHRIQKFEYSPNSCNMFSVIEWTNSSTLTENSQIYSQVCNRKSYYYQSFVIQVPENRYYSIWSISQIDTYAFIYENNFDPLNPNENLLTKNDDGGSNKQFKFQLPLYNDTKYILVVTTYFPMDTGDITIHMSGVKNVLITRLSTLVNIQSKYPSELKISSRRYCRDYLKRSYYYETFEIKVMKTDLYVIWSENKIETYGYLYKDHFDPLQPFGNLIKQHSGKCNQEQLKFYINLKENTKYILVVTTYYPNITGNFSISISGQNHATIKYFNSKEQSCSVGDRCHFYSTTIGLPLDDILRGEIQLNVTLSHQSTSIQISSILTILMFIGGLINSLFSYLTFQNKDLQKTGCGIYLFTSSITSLLTISMFFINFWFSLLIQINDLTSFSIRRSGCIIIEPILKLFLYCDSWLNACVAVERAIQVLKGVKFNQKKSKQIARWIIFILPLCILFSLLHEPLHREMFTYETEIDKINISKTEQIEKETDKSEENKTSIDTIYESKTSKHVWCVVRYSSSIQYYNIIILFFHLLIPLIANLFSALFIIFGSARQRSKAQKNQTYKEHVYQQFIEHKQLIISPILLLILSMPRLIISSLPGCIRTSQNLWLYLTAYFFSFTPSILIFIIFVVPSNTYMKSFQNSLMTWRRRMHRLSPGLLFLKFNKKTK</sequence>
<dbReference type="OrthoDB" id="10020332at2759"/>
<evidence type="ECO:0000256" key="6">
    <source>
        <dbReference type="PROSITE-ProRule" id="PRU00504"/>
    </source>
</evidence>
<dbReference type="PROSITE" id="PS50262">
    <property type="entry name" value="G_PROTEIN_RECEP_F1_2"/>
    <property type="match status" value="1"/>
</dbReference>
<keyword evidence="5 7" id="KW-0472">Membrane</keyword>
<comment type="subcellular location">
    <subcellularLocation>
        <location evidence="1">Membrane</location>
    </subcellularLocation>
</comment>
<accession>A0A815SPZ3</accession>
<name>A0A815SPZ3_ADIRI</name>
<keyword evidence="4 7" id="KW-1133">Transmembrane helix</keyword>
<feature type="repeat" description="NHL" evidence="6">
    <location>
        <begin position="479"/>
        <end position="516"/>
    </location>
</feature>
<keyword evidence="3" id="KW-0677">Repeat</keyword>
<evidence type="ECO:0000313" key="13">
    <source>
        <dbReference type="Proteomes" id="UP000663852"/>
    </source>
</evidence>
<evidence type="ECO:0000256" key="2">
    <source>
        <dbReference type="ARBA" id="ARBA00022692"/>
    </source>
</evidence>
<dbReference type="PANTHER" id="PTHR24104">
    <property type="entry name" value="E3 UBIQUITIN-PROTEIN LIGASE NHLRC1-RELATED"/>
    <property type="match status" value="1"/>
</dbReference>
<feature type="transmembrane region" description="Helical" evidence="7">
    <location>
        <begin position="956"/>
        <end position="978"/>
    </location>
</feature>
<reference evidence="11" key="1">
    <citation type="submission" date="2021-02" db="EMBL/GenBank/DDBJ databases">
        <authorList>
            <person name="Nowell W R."/>
        </authorList>
    </citation>
    <scope>NUCLEOTIDE SEQUENCE</scope>
</reference>
<dbReference type="InterPro" id="IPR050952">
    <property type="entry name" value="TRIM-NHL_E3_ligases"/>
</dbReference>
<evidence type="ECO:0000256" key="8">
    <source>
        <dbReference type="SAM" id="SignalP"/>
    </source>
</evidence>
<dbReference type="InterPro" id="IPR011042">
    <property type="entry name" value="6-blade_b-propeller_TolB-like"/>
</dbReference>
<dbReference type="Pfam" id="PF01436">
    <property type="entry name" value="NHL"/>
    <property type="match status" value="2"/>
</dbReference>
<evidence type="ECO:0000256" key="7">
    <source>
        <dbReference type="SAM" id="Phobius"/>
    </source>
</evidence>
<evidence type="ECO:0000256" key="3">
    <source>
        <dbReference type="ARBA" id="ARBA00022737"/>
    </source>
</evidence>
<dbReference type="InterPro" id="IPR017452">
    <property type="entry name" value="GPCR_Rhodpsn_7TM"/>
</dbReference>
<feature type="repeat" description="NHL" evidence="6">
    <location>
        <begin position="583"/>
        <end position="614"/>
    </location>
</feature>
<dbReference type="SUPFAM" id="SSF81321">
    <property type="entry name" value="Family A G protein-coupled receptor-like"/>
    <property type="match status" value="1"/>
</dbReference>
<dbReference type="Proteomes" id="UP000663852">
    <property type="component" value="Unassembled WGS sequence"/>
</dbReference>
<evidence type="ECO:0000256" key="5">
    <source>
        <dbReference type="ARBA" id="ARBA00023136"/>
    </source>
</evidence>
<feature type="transmembrane region" description="Helical" evidence="7">
    <location>
        <begin position="921"/>
        <end position="944"/>
    </location>
</feature>
<feature type="chain" id="PRO_5035687809" description="G-protein coupled receptors family 1 profile domain-containing protein" evidence="8">
    <location>
        <begin position="21"/>
        <end position="1266"/>
    </location>
</feature>
<evidence type="ECO:0000256" key="4">
    <source>
        <dbReference type="ARBA" id="ARBA00022989"/>
    </source>
</evidence>
<dbReference type="GO" id="GO:0016020">
    <property type="term" value="C:membrane"/>
    <property type="evidence" value="ECO:0007669"/>
    <property type="project" value="UniProtKB-SubCell"/>
</dbReference>
<evidence type="ECO:0000256" key="1">
    <source>
        <dbReference type="ARBA" id="ARBA00004370"/>
    </source>
</evidence>
<keyword evidence="2 7" id="KW-0812">Transmembrane</keyword>
<feature type="repeat" description="NHL" evidence="6">
    <location>
        <begin position="185"/>
        <end position="222"/>
    </location>
</feature>
<organism evidence="11 13">
    <name type="scientific">Adineta ricciae</name>
    <name type="common">Rotifer</name>
    <dbReference type="NCBI Taxonomy" id="249248"/>
    <lineage>
        <taxon>Eukaryota</taxon>
        <taxon>Metazoa</taxon>
        <taxon>Spiralia</taxon>
        <taxon>Gnathifera</taxon>
        <taxon>Rotifera</taxon>
        <taxon>Eurotatoria</taxon>
        <taxon>Bdelloidea</taxon>
        <taxon>Adinetida</taxon>
        <taxon>Adinetidae</taxon>
        <taxon>Adineta</taxon>
    </lineage>
</organism>
<feature type="signal peptide" evidence="8">
    <location>
        <begin position="1"/>
        <end position="20"/>
    </location>
</feature>
<dbReference type="Gene3D" id="2.120.10.30">
    <property type="entry name" value="TolB, C-terminal domain"/>
    <property type="match status" value="2"/>
</dbReference>
<proteinExistence type="predicted"/>
<feature type="domain" description="G-protein coupled receptors family 1 profile" evidence="9">
    <location>
        <begin position="935"/>
        <end position="1227"/>
    </location>
</feature>
<feature type="transmembrane region" description="Helical" evidence="7">
    <location>
        <begin position="1206"/>
        <end position="1229"/>
    </location>
</feature>
<dbReference type="CDD" id="cd05819">
    <property type="entry name" value="NHL"/>
    <property type="match status" value="2"/>
</dbReference>
<feature type="transmembrane region" description="Helical" evidence="7">
    <location>
        <begin position="1176"/>
        <end position="1194"/>
    </location>
</feature>
<feature type="transmembrane region" description="Helical" evidence="7">
    <location>
        <begin position="998"/>
        <end position="1020"/>
    </location>
</feature>
<protein>
    <recommendedName>
        <fullName evidence="9">G-protein coupled receptors family 1 profile domain-containing protein</fullName>
    </recommendedName>
</protein>
<dbReference type="EMBL" id="CAJNOR010002282">
    <property type="protein sequence ID" value="CAF1272472.1"/>
    <property type="molecule type" value="Genomic_DNA"/>
</dbReference>
<keyword evidence="12" id="KW-1185">Reference proteome</keyword>
<dbReference type="PROSITE" id="PS51125">
    <property type="entry name" value="NHL"/>
    <property type="match status" value="3"/>
</dbReference>
<evidence type="ECO:0000259" key="9">
    <source>
        <dbReference type="PROSITE" id="PS50262"/>
    </source>
</evidence>
<dbReference type="Gene3D" id="1.20.1070.10">
    <property type="entry name" value="Rhodopsin 7-helix transmembrane proteins"/>
    <property type="match status" value="1"/>
</dbReference>
<evidence type="ECO:0000313" key="11">
    <source>
        <dbReference type="EMBL" id="CAF1494805.1"/>
    </source>
</evidence>
<evidence type="ECO:0000313" key="12">
    <source>
        <dbReference type="Proteomes" id="UP000663828"/>
    </source>
</evidence>
<comment type="caution">
    <text evidence="11">The sequence shown here is derived from an EMBL/GenBank/DDBJ whole genome shotgun (WGS) entry which is preliminary data.</text>
</comment>
<evidence type="ECO:0000313" key="10">
    <source>
        <dbReference type="EMBL" id="CAF1272472.1"/>
    </source>
</evidence>
<feature type="transmembrane region" description="Helical" evidence="7">
    <location>
        <begin position="1040"/>
        <end position="1058"/>
    </location>
</feature>
<dbReference type="InterPro" id="IPR001258">
    <property type="entry name" value="NHL_repeat"/>
</dbReference>
<dbReference type="AlphaFoldDB" id="A0A815SPZ3"/>
<keyword evidence="8" id="KW-0732">Signal</keyword>